<dbReference type="OrthoDB" id="1845088at2759"/>
<reference evidence="4" key="1">
    <citation type="submission" date="2020-09" db="EMBL/GenBank/DDBJ databases">
        <title>Genome-Enabled Discovery of Anthraquinone Biosynthesis in Senna tora.</title>
        <authorList>
            <person name="Kang S.-H."/>
            <person name="Pandey R.P."/>
            <person name="Lee C.-M."/>
            <person name="Sim J.-S."/>
            <person name="Jeong J.-T."/>
            <person name="Choi B.-S."/>
            <person name="Jung M."/>
            <person name="Ginzburg D."/>
            <person name="Zhao K."/>
            <person name="Won S.Y."/>
            <person name="Oh T.-J."/>
            <person name="Yu Y."/>
            <person name="Kim N.-H."/>
            <person name="Lee O.R."/>
            <person name="Lee T.-H."/>
            <person name="Bashyal P."/>
            <person name="Kim T.-S."/>
            <person name="Lee W.-H."/>
            <person name="Kawkins C."/>
            <person name="Kim C.-K."/>
            <person name="Kim J.S."/>
            <person name="Ahn B.O."/>
            <person name="Rhee S.Y."/>
            <person name="Sohng J.K."/>
        </authorList>
    </citation>
    <scope>NUCLEOTIDE SEQUENCE</scope>
    <source>
        <tissue evidence="4">Leaf</tissue>
    </source>
</reference>
<dbReference type="GO" id="GO:0008270">
    <property type="term" value="F:zinc ion binding"/>
    <property type="evidence" value="ECO:0007669"/>
    <property type="project" value="UniProtKB-KW"/>
</dbReference>
<evidence type="ECO:0000313" key="4">
    <source>
        <dbReference type="EMBL" id="KAF7801878.1"/>
    </source>
</evidence>
<dbReference type="InterPro" id="IPR001878">
    <property type="entry name" value="Znf_CCHC"/>
</dbReference>
<gene>
    <name evidence="4" type="ORF">G2W53_040989</name>
</gene>
<protein>
    <submittedName>
        <fullName evidence="4">Retrovirus-related Pol polyprotein from transposon RE1</fullName>
    </submittedName>
</protein>
<dbReference type="PANTHER" id="PTHR47481">
    <property type="match status" value="1"/>
</dbReference>
<keyword evidence="1" id="KW-0862">Zinc</keyword>
<name>A0A834SE41_9FABA</name>
<feature type="compositionally biased region" description="Polar residues" evidence="2">
    <location>
        <begin position="313"/>
        <end position="327"/>
    </location>
</feature>
<feature type="region of interest" description="Disordered" evidence="2">
    <location>
        <begin position="86"/>
        <end position="132"/>
    </location>
</feature>
<evidence type="ECO:0000259" key="3">
    <source>
        <dbReference type="PROSITE" id="PS50158"/>
    </source>
</evidence>
<feature type="domain" description="CCHC-type" evidence="3">
    <location>
        <begin position="138"/>
        <end position="151"/>
    </location>
</feature>
<feature type="compositionally biased region" description="Gly residues" evidence="2">
    <location>
        <begin position="121"/>
        <end position="132"/>
    </location>
</feature>
<feature type="region of interest" description="Disordered" evidence="2">
    <location>
        <begin position="313"/>
        <end position="351"/>
    </location>
</feature>
<comment type="caution">
    <text evidence="4">The sequence shown here is derived from an EMBL/GenBank/DDBJ whole genome shotgun (WGS) entry which is preliminary data.</text>
</comment>
<dbReference type="PANTHER" id="PTHR47481:SF10">
    <property type="entry name" value="COPIA-LIKE POLYPROTEIN_RETROTRANSPOSON"/>
    <property type="match status" value="1"/>
</dbReference>
<dbReference type="AlphaFoldDB" id="A0A834SE41"/>
<evidence type="ECO:0000256" key="2">
    <source>
        <dbReference type="SAM" id="MobiDB-lite"/>
    </source>
</evidence>
<feature type="region of interest" description="Disordered" evidence="2">
    <location>
        <begin position="577"/>
        <end position="596"/>
    </location>
</feature>
<dbReference type="EMBL" id="JAAIUW010000013">
    <property type="protein sequence ID" value="KAF7801878.1"/>
    <property type="molecule type" value="Genomic_DNA"/>
</dbReference>
<organism evidence="4 5">
    <name type="scientific">Senna tora</name>
    <dbReference type="NCBI Taxonomy" id="362788"/>
    <lineage>
        <taxon>Eukaryota</taxon>
        <taxon>Viridiplantae</taxon>
        <taxon>Streptophyta</taxon>
        <taxon>Embryophyta</taxon>
        <taxon>Tracheophyta</taxon>
        <taxon>Spermatophyta</taxon>
        <taxon>Magnoliopsida</taxon>
        <taxon>eudicotyledons</taxon>
        <taxon>Gunneridae</taxon>
        <taxon>Pentapetalae</taxon>
        <taxon>rosids</taxon>
        <taxon>fabids</taxon>
        <taxon>Fabales</taxon>
        <taxon>Fabaceae</taxon>
        <taxon>Caesalpinioideae</taxon>
        <taxon>Cassia clade</taxon>
        <taxon>Senna</taxon>
    </lineage>
</organism>
<feature type="compositionally biased region" description="Low complexity" evidence="2">
    <location>
        <begin position="329"/>
        <end position="345"/>
    </location>
</feature>
<evidence type="ECO:0000256" key="1">
    <source>
        <dbReference type="PROSITE-ProRule" id="PRU00047"/>
    </source>
</evidence>
<accession>A0A834SE41</accession>
<dbReference type="Proteomes" id="UP000634136">
    <property type="component" value="Unassembled WGS sequence"/>
</dbReference>
<dbReference type="PROSITE" id="PS50158">
    <property type="entry name" value="ZF_CCHC"/>
    <property type="match status" value="1"/>
</dbReference>
<keyword evidence="5" id="KW-1185">Reference proteome</keyword>
<keyword evidence="1" id="KW-0863">Zinc-finger</keyword>
<sequence>MAASSSSLASTASSAGSLISASLSATQSKPCSLFSSSSQTTSIKLDRGNYLFWESVVLSLIEGNQLESHIDGSPAPSQTLISEGAEVRNPASSNQSNRGGWRGGPSNPRGGFRGGRRGRGGRQGGPASGGNGSNRPFCYLCEKSGHIVSDCYFRFDKTFQPPKWQNSGPASGASSSSAQAYFATPQVVDDPSWYVDSGATHHVTPTTDQLDYYAPVGFLNRRSHPPEDSDDRIPFLVTVPLGSKNGAESVATDVGGCSTGLNGVSNGISTAISPNVQMSPTVSPSTTLNAPCDSLLNFSESLENTSRDQLDATNALSPVGSSSTSSILGPVSSQQAGQPSGPQAQQHHHMVTRAKDGIHKPLTTPMITGKQFSKAEGDPMSDPTLYRQAVGSLQYLTTTRPDISYSVNKLRMEFFSDESPNCGINAGGLWLIDHLWPRVVVLVQNVSIGWCVPISSGVLIRIVHVMTLAPGAANSGLGWWLGAPVNGSPLVVDVFPRTVASDVLRGFFVNIPPRHAVLPFGPAMLDPCPFEKRRNSNGRFSPLEDCRKATPSPLPLENCRNSNAQYYRNSNAQFSHFEDYGNRNAPSSPPQEWWEQ</sequence>
<proteinExistence type="predicted"/>
<keyword evidence="1" id="KW-0479">Metal-binding</keyword>
<evidence type="ECO:0000313" key="5">
    <source>
        <dbReference type="Proteomes" id="UP000634136"/>
    </source>
</evidence>
<dbReference type="GO" id="GO:0003676">
    <property type="term" value="F:nucleic acid binding"/>
    <property type="evidence" value="ECO:0007669"/>
    <property type="project" value="InterPro"/>
</dbReference>